<keyword evidence="2" id="KW-1133">Transmembrane helix</keyword>
<feature type="transmembrane region" description="Helical" evidence="2">
    <location>
        <begin position="248"/>
        <end position="271"/>
    </location>
</feature>
<feature type="transmembrane region" description="Helical" evidence="2">
    <location>
        <begin position="109"/>
        <end position="132"/>
    </location>
</feature>
<feature type="region of interest" description="Disordered" evidence="1">
    <location>
        <begin position="1"/>
        <end position="29"/>
    </location>
</feature>
<evidence type="ECO:0000256" key="2">
    <source>
        <dbReference type="SAM" id="Phobius"/>
    </source>
</evidence>
<keyword evidence="2" id="KW-0472">Membrane</keyword>
<organism evidence="3 4">
    <name type="scientific">Pelagomonas calceolata</name>
    <dbReference type="NCBI Taxonomy" id="35677"/>
    <lineage>
        <taxon>Eukaryota</taxon>
        <taxon>Sar</taxon>
        <taxon>Stramenopiles</taxon>
        <taxon>Ochrophyta</taxon>
        <taxon>Pelagophyceae</taxon>
        <taxon>Pelagomonadales</taxon>
        <taxon>Pelagomonadaceae</taxon>
        <taxon>Pelagomonas</taxon>
    </lineage>
</organism>
<proteinExistence type="predicted"/>
<feature type="transmembrane region" description="Helical" evidence="2">
    <location>
        <begin position="49"/>
        <end position="69"/>
    </location>
</feature>
<keyword evidence="4" id="KW-1185">Reference proteome</keyword>
<gene>
    <name evidence="3" type="ORF">PECAL_3P16540</name>
</gene>
<keyword evidence="2" id="KW-0812">Transmembrane</keyword>
<name>A0A8J2SQ18_9STRA</name>
<protein>
    <submittedName>
        <fullName evidence="3">Uncharacterized protein</fullName>
    </submittedName>
</protein>
<evidence type="ECO:0000313" key="4">
    <source>
        <dbReference type="Proteomes" id="UP000789595"/>
    </source>
</evidence>
<feature type="non-terminal residue" evidence="3">
    <location>
        <position position="1"/>
    </location>
</feature>
<feature type="compositionally biased region" description="Basic residues" evidence="1">
    <location>
        <begin position="1"/>
        <end position="18"/>
    </location>
</feature>
<sequence length="343" mass="36959">RRRRRLAGQPQKPRHRSSHVSAPRGPRATMSQAANNQCCGSNKRCSGTAVVVCASIATISMTICALFTFDIPLYAWFGWINVIMNVTVLVTASIFVCQCCGEEGCKPHLVQGIMMAYCVLAVISFIVCASGADAAIRHNCEDTIKCDSAEPWTGVSWDDDCGQKTSRFQLCTNPDTGGGHLYYSKWGDDCDDGGGSDDQCRAFATEKDCWNYCNPHDDDMDATDQCDGVGDPDRCNDGSSIHAHAHLLAFWSSIAIALLLVPSVIWTFCLFQPDPPKPSEPPTVQAVEMATVQVRAAHAAAPSVVLQAAPQPQVIYAPQPQTGQVIYAQEEPVKGSSEGGVVL</sequence>
<reference evidence="3" key="1">
    <citation type="submission" date="2021-11" db="EMBL/GenBank/DDBJ databases">
        <authorList>
            <consortium name="Genoscope - CEA"/>
            <person name="William W."/>
        </authorList>
    </citation>
    <scope>NUCLEOTIDE SEQUENCE</scope>
</reference>
<comment type="caution">
    <text evidence="3">The sequence shown here is derived from an EMBL/GenBank/DDBJ whole genome shotgun (WGS) entry which is preliminary data.</text>
</comment>
<evidence type="ECO:0000256" key="1">
    <source>
        <dbReference type="SAM" id="MobiDB-lite"/>
    </source>
</evidence>
<dbReference type="EMBL" id="CAKKNE010000003">
    <property type="protein sequence ID" value="CAH0371702.1"/>
    <property type="molecule type" value="Genomic_DNA"/>
</dbReference>
<feature type="transmembrane region" description="Helical" evidence="2">
    <location>
        <begin position="75"/>
        <end position="97"/>
    </location>
</feature>
<dbReference type="AlphaFoldDB" id="A0A8J2SQ18"/>
<accession>A0A8J2SQ18</accession>
<evidence type="ECO:0000313" key="3">
    <source>
        <dbReference type="EMBL" id="CAH0371702.1"/>
    </source>
</evidence>
<dbReference type="Proteomes" id="UP000789595">
    <property type="component" value="Unassembled WGS sequence"/>
</dbReference>